<dbReference type="AlphaFoldDB" id="A0A1Y2HLQ5"/>
<keyword evidence="3" id="KW-1185">Reference proteome</keyword>
<name>A0A1Y2HLQ5_9FUNG</name>
<gene>
    <name evidence="2" type="ORF">BCR44DRAFT_1143247</name>
</gene>
<reference evidence="2 3" key="1">
    <citation type="submission" date="2016-07" db="EMBL/GenBank/DDBJ databases">
        <title>Pervasive Adenine N6-methylation of Active Genes in Fungi.</title>
        <authorList>
            <consortium name="DOE Joint Genome Institute"/>
            <person name="Mondo S.J."/>
            <person name="Dannebaum R.O."/>
            <person name="Kuo R.C."/>
            <person name="Labutti K."/>
            <person name="Haridas S."/>
            <person name="Kuo A."/>
            <person name="Salamov A."/>
            <person name="Ahrendt S.R."/>
            <person name="Lipzen A."/>
            <person name="Sullivan W."/>
            <person name="Andreopoulos W.B."/>
            <person name="Clum A."/>
            <person name="Lindquist E."/>
            <person name="Daum C."/>
            <person name="Ramamoorthy G.K."/>
            <person name="Gryganskyi A."/>
            <person name="Culley D."/>
            <person name="Magnuson J.K."/>
            <person name="James T.Y."/>
            <person name="O'Malley M.A."/>
            <person name="Stajich J.E."/>
            <person name="Spatafora J.W."/>
            <person name="Visel A."/>
            <person name="Grigoriev I.V."/>
        </authorList>
    </citation>
    <scope>NUCLEOTIDE SEQUENCE [LARGE SCALE GENOMIC DNA]</scope>
    <source>
        <strain evidence="2 3">PL171</strain>
    </source>
</reference>
<evidence type="ECO:0000256" key="1">
    <source>
        <dbReference type="SAM" id="MobiDB-lite"/>
    </source>
</evidence>
<feature type="compositionally biased region" description="Polar residues" evidence="1">
    <location>
        <begin position="44"/>
        <end position="58"/>
    </location>
</feature>
<accession>A0A1Y2HLQ5</accession>
<feature type="region of interest" description="Disordered" evidence="1">
    <location>
        <begin position="1"/>
        <end position="22"/>
    </location>
</feature>
<evidence type="ECO:0000313" key="2">
    <source>
        <dbReference type="EMBL" id="ORZ34761.1"/>
    </source>
</evidence>
<feature type="region of interest" description="Disordered" evidence="1">
    <location>
        <begin position="43"/>
        <end position="64"/>
    </location>
</feature>
<dbReference type="EMBL" id="MCFL01000026">
    <property type="protein sequence ID" value="ORZ34761.1"/>
    <property type="molecule type" value="Genomic_DNA"/>
</dbReference>
<sequence length="108" mass="12195">MDIPAARRTGVPMKRSSLKPSSPSLALTGIALLPPWAQRRPFKSSGSINAGNAKSVQTLPPRLQGHPVLRRAQDYHPNRLYRAAVMRVGTTVMMVQRLWTSRRRRHQF</sequence>
<proteinExistence type="predicted"/>
<organism evidence="2 3">
    <name type="scientific">Catenaria anguillulae PL171</name>
    <dbReference type="NCBI Taxonomy" id="765915"/>
    <lineage>
        <taxon>Eukaryota</taxon>
        <taxon>Fungi</taxon>
        <taxon>Fungi incertae sedis</taxon>
        <taxon>Blastocladiomycota</taxon>
        <taxon>Blastocladiomycetes</taxon>
        <taxon>Blastocladiales</taxon>
        <taxon>Catenariaceae</taxon>
        <taxon>Catenaria</taxon>
    </lineage>
</organism>
<evidence type="ECO:0000313" key="3">
    <source>
        <dbReference type="Proteomes" id="UP000193411"/>
    </source>
</evidence>
<protein>
    <submittedName>
        <fullName evidence="2">Uncharacterized protein</fullName>
    </submittedName>
</protein>
<comment type="caution">
    <text evidence="2">The sequence shown here is derived from an EMBL/GenBank/DDBJ whole genome shotgun (WGS) entry which is preliminary data.</text>
</comment>
<dbReference type="Proteomes" id="UP000193411">
    <property type="component" value="Unassembled WGS sequence"/>
</dbReference>